<reference evidence="2" key="2">
    <citation type="submission" date="2020-09" db="EMBL/GenBank/DDBJ databases">
        <authorList>
            <person name="Sun Q."/>
            <person name="Kim S."/>
        </authorList>
    </citation>
    <scope>NUCLEOTIDE SEQUENCE</scope>
    <source>
        <strain evidence="2">KCTC 23430</strain>
    </source>
</reference>
<dbReference type="NCBIfam" id="TIGR02001">
    <property type="entry name" value="gcw_chp"/>
    <property type="match status" value="1"/>
</dbReference>
<dbReference type="RefSeq" id="WP_229802743.1">
    <property type="nucleotide sequence ID" value="NZ_BMYM01000002.1"/>
</dbReference>
<feature type="signal peptide" evidence="1">
    <location>
        <begin position="1"/>
        <end position="26"/>
    </location>
</feature>
<gene>
    <name evidence="2" type="ORF">GCM10007053_24840</name>
</gene>
<proteinExistence type="predicted"/>
<organism evidence="2 3">
    <name type="scientific">Parahalioglobus pacificus</name>
    <dbReference type="NCBI Taxonomy" id="930806"/>
    <lineage>
        <taxon>Bacteria</taxon>
        <taxon>Pseudomonadati</taxon>
        <taxon>Pseudomonadota</taxon>
        <taxon>Gammaproteobacteria</taxon>
        <taxon>Cellvibrionales</taxon>
        <taxon>Halieaceae</taxon>
        <taxon>Parahalioglobus</taxon>
    </lineage>
</organism>
<evidence type="ECO:0000313" key="2">
    <source>
        <dbReference type="EMBL" id="GHD36430.1"/>
    </source>
</evidence>
<dbReference type="EMBL" id="BMYM01000002">
    <property type="protein sequence ID" value="GHD36430.1"/>
    <property type="molecule type" value="Genomic_DNA"/>
</dbReference>
<protein>
    <submittedName>
        <fullName evidence="2">TIGR02001 family outer membrane protein</fullName>
    </submittedName>
</protein>
<dbReference type="Proteomes" id="UP000644693">
    <property type="component" value="Unassembled WGS sequence"/>
</dbReference>
<keyword evidence="1" id="KW-0732">Signal</keyword>
<comment type="caution">
    <text evidence="2">The sequence shown here is derived from an EMBL/GenBank/DDBJ whole genome shotgun (WGS) entry which is preliminary data.</text>
</comment>
<evidence type="ECO:0000256" key="1">
    <source>
        <dbReference type="SAM" id="SignalP"/>
    </source>
</evidence>
<dbReference type="AlphaFoldDB" id="A0A918XKT3"/>
<evidence type="ECO:0000313" key="3">
    <source>
        <dbReference type="Proteomes" id="UP000644693"/>
    </source>
</evidence>
<feature type="chain" id="PRO_5037218499" evidence="1">
    <location>
        <begin position="27"/>
        <end position="245"/>
    </location>
</feature>
<reference evidence="2" key="1">
    <citation type="journal article" date="2014" name="Int. J. Syst. Evol. Microbiol.">
        <title>Complete genome sequence of Corynebacterium casei LMG S-19264T (=DSM 44701T), isolated from a smear-ripened cheese.</title>
        <authorList>
            <consortium name="US DOE Joint Genome Institute (JGI-PGF)"/>
            <person name="Walter F."/>
            <person name="Albersmeier A."/>
            <person name="Kalinowski J."/>
            <person name="Ruckert C."/>
        </authorList>
    </citation>
    <scope>NUCLEOTIDE SEQUENCE</scope>
    <source>
        <strain evidence="2">KCTC 23430</strain>
    </source>
</reference>
<dbReference type="Pfam" id="PF09694">
    <property type="entry name" value="Gcw_chp"/>
    <property type="match status" value="1"/>
</dbReference>
<name>A0A918XKT3_9GAMM</name>
<accession>A0A918XKT3</accession>
<dbReference type="InterPro" id="IPR010239">
    <property type="entry name" value="CHP02001"/>
</dbReference>
<keyword evidence="3" id="KW-1185">Reference proteome</keyword>
<sequence length="245" mass="26501">MLIKKMLPAAMATALLAGGVVNQAQAEVEISGNVALTSDYRFRGISQSNDDIAVQGGFDVAFDNGIYIGTWGSSVDFDLDSSQGLNGSLELDYYVGWASDIGDSGLALDVGYLYYDYPGDSSVLEGDYQEIYASASFADGTVGIHYSDDYYAESGSFFYYYADYSFGLSDTLSLDLHVGLNDFDDADVFLSDGDSYIDYSVGLTASYFAVDWSLAWVGTDLDGDEYFGLDDLVDDTIVFSISKSL</sequence>